<evidence type="ECO:0000256" key="1">
    <source>
        <dbReference type="SAM" id="MobiDB-lite"/>
    </source>
</evidence>
<comment type="caution">
    <text evidence="2">The sequence shown here is derived from an EMBL/GenBank/DDBJ whole genome shotgun (WGS) entry which is preliminary data.</text>
</comment>
<dbReference type="AlphaFoldDB" id="A0A9Q0N4F5"/>
<reference evidence="2" key="1">
    <citation type="submission" date="2022-07" db="EMBL/GenBank/DDBJ databases">
        <authorList>
            <person name="Trinca V."/>
            <person name="Uliana J.V.C."/>
            <person name="Torres T.T."/>
            <person name="Ward R.J."/>
            <person name="Monesi N."/>
        </authorList>
    </citation>
    <scope>NUCLEOTIDE SEQUENCE</scope>
    <source>
        <strain evidence="2">HSMRA1968</strain>
        <tissue evidence="2">Whole embryos</tissue>
    </source>
</reference>
<feature type="compositionally biased region" description="Acidic residues" evidence="1">
    <location>
        <begin position="32"/>
        <end position="44"/>
    </location>
</feature>
<feature type="region of interest" description="Disordered" evidence="1">
    <location>
        <begin position="32"/>
        <end position="58"/>
    </location>
</feature>
<sequence>MGKNDGEQDKFIVKLIREVVDLNEDQIGEVECEQQLDLEEPEDSLDSKDSSRESNAQTSCSYDNYPILCSSFKDPDTQLDKVVLAVSLPRGVRRVMIDVSDEGMSAKVKYKWPKTLHHMDDLFASKLLEKDMHIYHPMISASNNMLENVRSRIDTSPESAITIPLPIKVQSTVESTVTWGINRVVGTKIVVAVFTGYVKIYSKKLLILM</sequence>
<name>A0A9Q0N4F5_9DIPT</name>
<evidence type="ECO:0000313" key="2">
    <source>
        <dbReference type="EMBL" id="KAJ6642726.1"/>
    </source>
</evidence>
<dbReference type="OrthoDB" id="6373205at2759"/>
<dbReference type="EMBL" id="WJQU01000002">
    <property type="protein sequence ID" value="KAJ6642726.1"/>
    <property type="molecule type" value="Genomic_DNA"/>
</dbReference>
<proteinExistence type="predicted"/>
<evidence type="ECO:0000313" key="3">
    <source>
        <dbReference type="Proteomes" id="UP001151699"/>
    </source>
</evidence>
<dbReference type="Proteomes" id="UP001151699">
    <property type="component" value="Chromosome B"/>
</dbReference>
<gene>
    <name evidence="2" type="ORF">Bhyg_07680</name>
</gene>
<keyword evidence="3" id="KW-1185">Reference proteome</keyword>
<accession>A0A9Q0N4F5</accession>
<protein>
    <submittedName>
        <fullName evidence="2">Uncharacterized protein</fullName>
    </submittedName>
</protein>
<organism evidence="2 3">
    <name type="scientific">Pseudolycoriella hygida</name>
    <dbReference type="NCBI Taxonomy" id="35572"/>
    <lineage>
        <taxon>Eukaryota</taxon>
        <taxon>Metazoa</taxon>
        <taxon>Ecdysozoa</taxon>
        <taxon>Arthropoda</taxon>
        <taxon>Hexapoda</taxon>
        <taxon>Insecta</taxon>
        <taxon>Pterygota</taxon>
        <taxon>Neoptera</taxon>
        <taxon>Endopterygota</taxon>
        <taxon>Diptera</taxon>
        <taxon>Nematocera</taxon>
        <taxon>Sciaroidea</taxon>
        <taxon>Sciaridae</taxon>
        <taxon>Pseudolycoriella</taxon>
    </lineage>
</organism>